<dbReference type="Pfam" id="PF00027">
    <property type="entry name" value="cNMP_binding"/>
    <property type="match status" value="1"/>
</dbReference>
<gene>
    <name evidence="2" type="ORF">DR864_29655</name>
</gene>
<dbReference type="SUPFAM" id="SSF51206">
    <property type="entry name" value="cAMP-binding domain-like"/>
    <property type="match status" value="1"/>
</dbReference>
<reference evidence="2 3" key="1">
    <citation type="submission" date="2018-07" db="EMBL/GenBank/DDBJ databases">
        <title>Genome sequencing of Runella.</title>
        <authorList>
            <person name="Baek M.-G."/>
            <person name="Yi H."/>
        </authorList>
    </citation>
    <scope>NUCLEOTIDE SEQUENCE [LARGE SCALE GENOMIC DNA]</scope>
    <source>
        <strain evidence="2 3">HYN0085</strain>
        <plasmid evidence="2 3">unnamed6</plasmid>
    </source>
</reference>
<dbReference type="PROSITE" id="PS50042">
    <property type="entry name" value="CNMP_BINDING_3"/>
    <property type="match status" value="1"/>
</dbReference>
<evidence type="ECO:0000259" key="1">
    <source>
        <dbReference type="PROSITE" id="PS50042"/>
    </source>
</evidence>
<evidence type="ECO:0000313" key="2">
    <source>
        <dbReference type="EMBL" id="AXE22030.1"/>
    </source>
</evidence>
<evidence type="ECO:0000313" key="3">
    <source>
        <dbReference type="Proteomes" id="UP000251993"/>
    </source>
</evidence>
<keyword evidence="3" id="KW-1185">Reference proteome</keyword>
<proteinExistence type="predicted"/>
<dbReference type="KEGG" id="run:DR864_29655"/>
<feature type="domain" description="Cyclic nucleotide-binding" evidence="1">
    <location>
        <begin position="11"/>
        <end position="114"/>
    </location>
</feature>
<sequence length="194" mass="22689">MESAFEKYIQSYFGIPPETVAEIVSYFQPMTLGKGEYFLKEGAKCDKMGFVQSGIMREYLIEEQGREVTKWISTSGYFVVDIAAFLFRFPARWNLQALSDCELLVIHQNDYAQIGQKVPQWPELEKLFIARCFTILEQRIVTHLSLTSEERYELFFTHHRELFNLVPLQYLASMLGMTPETFSRIRNKLAKRTS</sequence>
<dbReference type="CDD" id="cd00038">
    <property type="entry name" value="CAP_ED"/>
    <property type="match status" value="1"/>
</dbReference>
<dbReference type="Proteomes" id="UP000251993">
    <property type="component" value="Plasmid unnamed6"/>
</dbReference>
<dbReference type="OrthoDB" id="792939at2"/>
<dbReference type="InterPro" id="IPR014710">
    <property type="entry name" value="RmlC-like_jellyroll"/>
</dbReference>
<dbReference type="InterPro" id="IPR036388">
    <property type="entry name" value="WH-like_DNA-bd_sf"/>
</dbReference>
<protein>
    <submittedName>
        <fullName evidence="2">Cyclic nucleotide-binding protein</fullName>
    </submittedName>
</protein>
<name>A0A344TTQ9_9BACT</name>
<dbReference type="RefSeq" id="WP_114070770.1">
    <property type="nucleotide sequence ID" value="NZ_CP030856.1"/>
</dbReference>
<dbReference type="Gene3D" id="2.60.120.10">
    <property type="entry name" value="Jelly Rolls"/>
    <property type="match status" value="1"/>
</dbReference>
<dbReference type="EMBL" id="CP030856">
    <property type="protein sequence ID" value="AXE22030.1"/>
    <property type="molecule type" value="Genomic_DNA"/>
</dbReference>
<dbReference type="Gene3D" id="1.10.10.10">
    <property type="entry name" value="Winged helix-like DNA-binding domain superfamily/Winged helix DNA-binding domain"/>
    <property type="match status" value="1"/>
</dbReference>
<dbReference type="SMART" id="SM00100">
    <property type="entry name" value="cNMP"/>
    <property type="match status" value="1"/>
</dbReference>
<keyword evidence="2" id="KW-0614">Plasmid</keyword>
<dbReference type="InterPro" id="IPR000595">
    <property type="entry name" value="cNMP-bd_dom"/>
</dbReference>
<dbReference type="AlphaFoldDB" id="A0A344TTQ9"/>
<dbReference type="InterPro" id="IPR018490">
    <property type="entry name" value="cNMP-bd_dom_sf"/>
</dbReference>
<accession>A0A344TTQ9</accession>
<organism evidence="2 3">
    <name type="scientific">Runella rosea</name>
    <dbReference type="NCBI Taxonomy" id="2259595"/>
    <lineage>
        <taxon>Bacteria</taxon>
        <taxon>Pseudomonadati</taxon>
        <taxon>Bacteroidota</taxon>
        <taxon>Cytophagia</taxon>
        <taxon>Cytophagales</taxon>
        <taxon>Spirosomataceae</taxon>
        <taxon>Runella</taxon>
    </lineage>
</organism>
<geneLocation type="plasmid" evidence="2 3">
    <name>unnamed6</name>
</geneLocation>